<reference evidence="1 2" key="1">
    <citation type="submission" date="2018-11" db="EMBL/GenBank/DDBJ databases">
        <title>Complete Genome Sequence of Vbrio mediterranei 117-T6: a Potential Pathogen Bacteria Isolated from the Conchocelis of Pyropia.</title>
        <authorList>
            <person name="Liu Q."/>
        </authorList>
    </citation>
    <scope>NUCLEOTIDE SEQUENCE [LARGE SCALE GENOMIC DNA]</scope>
    <source>
        <strain evidence="1 2">117-T6</strain>
        <plasmid evidence="1 2">unnamed</plasmid>
    </source>
</reference>
<evidence type="ECO:0000313" key="2">
    <source>
        <dbReference type="Proteomes" id="UP000279760"/>
    </source>
</evidence>
<sequence length="109" mass="12598">MASKEERATQFLTNAKEKFGELYDYSKVQYENNRAHVTITCPIHGDFYVSPGNFLTREIGCPHCGRQASRQKRKENYSKKRAEAGCGTNQFNVRGYQTQYPDLLKQILK</sequence>
<gene>
    <name evidence="1" type="ORF">ECB94_26940</name>
</gene>
<dbReference type="EMBL" id="CP033579">
    <property type="protein sequence ID" value="AYV24962.1"/>
    <property type="molecule type" value="Genomic_DNA"/>
</dbReference>
<dbReference type="RefSeq" id="WP_124942258.1">
    <property type="nucleotide sequence ID" value="NZ_CP033579.1"/>
</dbReference>
<accession>A0A3G4VMV4</accession>
<proteinExistence type="predicted"/>
<dbReference type="Proteomes" id="UP000279760">
    <property type="component" value="Plasmid unnamed"/>
</dbReference>
<organism evidence="1 2">
    <name type="scientific">Vibrio mediterranei</name>
    <dbReference type="NCBI Taxonomy" id="689"/>
    <lineage>
        <taxon>Bacteria</taxon>
        <taxon>Pseudomonadati</taxon>
        <taxon>Pseudomonadota</taxon>
        <taxon>Gammaproteobacteria</taxon>
        <taxon>Vibrionales</taxon>
        <taxon>Vibrionaceae</taxon>
        <taxon>Vibrio</taxon>
    </lineage>
</organism>
<name>A0A3G4VMV4_9VIBR</name>
<keyword evidence="1" id="KW-0614">Plasmid</keyword>
<dbReference type="Pfam" id="PF05265">
    <property type="entry name" value="DUF723"/>
    <property type="match status" value="1"/>
</dbReference>
<evidence type="ECO:0000313" key="1">
    <source>
        <dbReference type="EMBL" id="AYV24962.1"/>
    </source>
</evidence>
<dbReference type="AlphaFoldDB" id="A0A3G4VMV4"/>
<protein>
    <submittedName>
        <fullName evidence="1">DUF723 domain-containing protein</fullName>
    </submittedName>
</protein>
<dbReference type="InterPro" id="IPR007929">
    <property type="entry name" value="DUF723"/>
</dbReference>
<geneLocation type="plasmid" evidence="1">
    <name>unnamed</name>
</geneLocation>